<feature type="transmembrane region" description="Helical" evidence="7">
    <location>
        <begin position="111"/>
        <end position="129"/>
    </location>
</feature>
<feature type="transmembrane region" description="Helical" evidence="7">
    <location>
        <begin position="87"/>
        <end position="104"/>
    </location>
</feature>
<dbReference type="OrthoDB" id="871140at2"/>
<evidence type="ECO:0000256" key="5">
    <source>
        <dbReference type="ARBA" id="ARBA00022989"/>
    </source>
</evidence>
<keyword evidence="4 7" id="KW-0812">Transmembrane</keyword>
<comment type="similarity">
    <text evidence="1 7">Belongs to the Lgt family.</text>
</comment>
<evidence type="ECO:0000313" key="8">
    <source>
        <dbReference type="EMBL" id="QAA32806.1"/>
    </source>
</evidence>
<dbReference type="InterPro" id="IPR001640">
    <property type="entry name" value="Lgt"/>
</dbReference>
<dbReference type="Proteomes" id="UP000286268">
    <property type="component" value="Chromosome"/>
</dbReference>
<feature type="transmembrane region" description="Helical" evidence="7">
    <location>
        <begin position="43"/>
        <end position="67"/>
    </location>
</feature>
<evidence type="ECO:0000313" key="9">
    <source>
        <dbReference type="Proteomes" id="UP000286268"/>
    </source>
</evidence>
<dbReference type="AlphaFoldDB" id="A0A410DUN2"/>
<dbReference type="RefSeq" id="WP_128213547.1">
    <property type="nucleotide sequence ID" value="NZ_CP025746.1"/>
</dbReference>
<dbReference type="PANTHER" id="PTHR30589">
    <property type="entry name" value="PROLIPOPROTEIN DIACYLGLYCERYL TRANSFERASE"/>
    <property type="match status" value="1"/>
</dbReference>
<dbReference type="HAMAP" id="MF_01147">
    <property type="entry name" value="Lgt"/>
    <property type="match status" value="1"/>
</dbReference>
<name>A0A410DUN2_9CLOT</name>
<evidence type="ECO:0000256" key="4">
    <source>
        <dbReference type="ARBA" id="ARBA00022692"/>
    </source>
</evidence>
<dbReference type="Pfam" id="PF01790">
    <property type="entry name" value="LGT"/>
    <property type="match status" value="1"/>
</dbReference>
<dbReference type="GO" id="GO:0008961">
    <property type="term" value="F:phosphatidylglycerol-prolipoprotein diacylglyceryl transferase activity"/>
    <property type="evidence" value="ECO:0007669"/>
    <property type="project" value="UniProtKB-UniRule"/>
</dbReference>
<evidence type="ECO:0000256" key="1">
    <source>
        <dbReference type="ARBA" id="ARBA00007150"/>
    </source>
</evidence>
<evidence type="ECO:0000256" key="6">
    <source>
        <dbReference type="ARBA" id="ARBA00023136"/>
    </source>
</evidence>
<dbReference type="GO" id="GO:0005886">
    <property type="term" value="C:plasma membrane"/>
    <property type="evidence" value="ECO:0007669"/>
    <property type="project" value="UniProtKB-SubCell"/>
</dbReference>
<keyword evidence="2 7" id="KW-1003">Cell membrane</keyword>
<evidence type="ECO:0000256" key="2">
    <source>
        <dbReference type="ARBA" id="ARBA00022475"/>
    </source>
</evidence>
<gene>
    <name evidence="7 8" type="primary">lgt</name>
    <name evidence="8" type="ORF">C1I91_14790</name>
</gene>
<dbReference type="EMBL" id="CP025746">
    <property type="protein sequence ID" value="QAA32806.1"/>
    <property type="molecule type" value="Genomic_DNA"/>
</dbReference>
<keyword evidence="3 7" id="KW-0808">Transferase</keyword>
<keyword evidence="5 7" id="KW-1133">Transmembrane helix</keyword>
<keyword evidence="9" id="KW-1185">Reference proteome</keyword>
<comment type="pathway">
    <text evidence="7">Protein modification; lipoprotein biosynthesis (diacylglyceryl transfer).</text>
</comment>
<keyword evidence="6 7" id="KW-0472">Membrane</keyword>
<dbReference type="KEGG" id="cmah:C1I91_14790"/>
<sequence length="276" mass="31121">MKELISFGPIHIYFFGVMIALGIIAGSIFAIKQAEKRGINEDTMLNLIMIVVVSGVIGARLFYILFYNPSYYFNNPSEIIKIDEGGLSIHGGIFAAILAGYIYSRKSKISFLKLADITVMALPLAQGIGRVGCDVFGKPMASIMPWAINYNGQVLHPAQVYEFVLDYILFVILWKRSYKKRFEGELFIIYLIAFPIIRGIVEFFRINPVVWGPFSISHILSLILIVIALIVYKVLLGRNRDIVEKLEVNEIKSSTLVVYLITLIAISVFVFYFVQG</sequence>
<feature type="transmembrane region" description="Helical" evidence="7">
    <location>
        <begin position="216"/>
        <end position="235"/>
    </location>
</feature>
<proteinExistence type="inferred from homology"/>
<feature type="transmembrane region" description="Helical" evidence="7">
    <location>
        <begin position="186"/>
        <end position="204"/>
    </location>
</feature>
<dbReference type="NCBIfam" id="TIGR00544">
    <property type="entry name" value="lgt"/>
    <property type="match status" value="1"/>
</dbReference>
<feature type="transmembrane region" description="Helical" evidence="7">
    <location>
        <begin position="256"/>
        <end position="274"/>
    </location>
</feature>
<dbReference type="EC" id="2.5.1.145" evidence="7"/>
<comment type="function">
    <text evidence="7">Catalyzes the transfer of the diacylglyceryl group from phosphatidylglycerol to the sulfhydryl group of the N-terminal cysteine of a prolipoprotein, the first step in the formation of mature lipoproteins.</text>
</comment>
<feature type="transmembrane region" description="Helical" evidence="7">
    <location>
        <begin position="154"/>
        <end position="174"/>
    </location>
</feature>
<protein>
    <recommendedName>
        <fullName evidence="7">Phosphatidylglycerol--prolipoprotein diacylglyceryl transferase</fullName>
        <ecNumber evidence="7">2.5.1.145</ecNumber>
    </recommendedName>
</protein>
<dbReference type="GO" id="GO:0042158">
    <property type="term" value="P:lipoprotein biosynthetic process"/>
    <property type="evidence" value="ECO:0007669"/>
    <property type="project" value="UniProtKB-UniRule"/>
</dbReference>
<reference evidence="8 9" key="1">
    <citation type="submission" date="2018-01" db="EMBL/GenBank/DDBJ databases">
        <title>Genome Sequencing and Assembly of Anaerobacter polyendosporus strain CT4.</title>
        <authorList>
            <person name="Tachaapaikoon C."/>
            <person name="Sutheeworapong S."/>
            <person name="Jenjaroenpun P."/>
            <person name="Wongsurawat T."/>
            <person name="Nookeaw I."/>
            <person name="Cheawchanlertfa P."/>
            <person name="Kosugi A."/>
            <person name="Cheevadhanarak S."/>
            <person name="Ratanakhanokchai K."/>
        </authorList>
    </citation>
    <scope>NUCLEOTIDE SEQUENCE [LARGE SCALE GENOMIC DNA]</scope>
    <source>
        <strain evidence="8 9">CT4</strain>
    </source>
</reference>
<organism evidence="8 9">
    <name type="scientific">Clostridium manihotivorum</name>
    <dbReference type="NCBI Taxonomy" id="2320868"/>
    <lineage>
        <taxon>Bacteria</taxon>
        <taxon>Bacillati</taxon>
        <taxon>Bacillota</taxon>
        <taxon>Clostridia</taxon>
        <taxon>Eubacteriales</taxon>
        <taxon>Clostridiaceae</taxon>
        <taxon>Clostridium</taxon>
    </lineage>
</organism>
<keyword evidence="8" id="KW-0449">Lipoprotein</keyword>
<feature type="transmembrane region" description="Helical" evidence="7">
    <location>
        <begin position="12"/>
        <end position="31"/>
    </location>
</feature>
<accession>A0A410DUN2</accession>
<comment type="catalytic activity">
    <reaction evidence="7">
        <text>L-cysteinyl-[prolipoprotein] + a 1,2-diacyl-sn-glycero-3-phospho-(1'-sn-glycerol) = an S-1,2-diacyl-sn-glyceryl-L-cysteinyl-[prolipoprotein] + sn-glycerol 1-phosphate + H(+)</text>
        <dbReference type="Rhea" id="RHEA:56712"/>
        <dbReference type="Rhea" id="RHEA-COMP:14679"/>
        <dbReference type="Rhea" id="RHEA-COMP:14680"/>
        <dbReference type="ChEBI" id="CHEBI:15378"/>
        <dbReference type="ChEBI" id="CHEBI:29950"/>
        <dbReference type="ChEBI" id="CHEBI:57685"/>
        <dbReference type="ChEBI" id="CHEBI:64716"/>
        <dbReference type="ChEBI" id="CHEBI:140658"/>
        <dbReference type="EC" id="2.5.1.145"/>
    </reaction>
</comment>
<feature type="binding site" evidence="7">
    <location>
        <position position="130"/>
    </location>
    <ligand>
        <name>a 1,2-diacyl-sn-glycero-3-phospho-(1'-sn-glycerol)</name>
        <dbReference type="ChEBI" id="CHEBI:64716"/>
    </ligand>
</feature>
<dbReference type="UniPathway" id="UPA00664"/>
<dbReference type="PANTHER" id="PTHR30589:SF0">
    <property type="entry name" value="PHOSPHATIDYLGLYCEROL--PROLIPOPROTEIN DIACYLGLYCERYL TRANSFERASE"/>
    <property type="match status" value="1"/>
</dbReference>
<comment type="subcellular location">
    <subcellularLocation>
        <location evidence="7">Cell membrane</location>
        <topology evidence="7">Multi-pass membrane protein</topology>
    </subcellularLocation>
</comment>
<evidence type="ECO:0000256" key="3">
    <source>
        <dbReference type="ARBA" id="ARBA00022679"/>
    </source>
</evidence>
<evidence type="ECO:0000256" key="7">
    <source>
        <dbReference type="HAMAP-Rule" id="MF_01147"/>
    </source>
</evidence>